<dbReference type="GO" id="GO:0015344">
    <property type="term" value="F:siderophore uptake transmembrane transporter activity"/>
    <property type="evidence" value="ECO:0007669"/>
    <property type="project" value="TreeGrafter"/>
</dbReference>
<evidence type="ECO:0000256" key="9">
    <source>
        <dbReference type="ARBA" id="ARBA00023065"/>
    </source>
</evidence>
<feature type="signal peptide" evidence="17">
    <location>
        <begin position="1"/>
        <end position="25"/>
    </location>
</feature>
<dbReference type="OrthoDB" id="9760333at2"/>
<comment type="subcellular location">
    <subcellularLocation>
        <location evidence="1 14">Cell outer membrane</location>
        <topology evidence="1 14">Multi-pass membrane protein</topology>
    </subcellularLocation>
</comment>
<dbReference type="PANTHER" id="PTHR32552:SF68">
    <property type="entry name" value="FERRICHROME OUTER MEMBRANE TRANSPORTER_PHAGE RECEPTOR"/>
    <property type="match status" value="1"/>
</dbReference>
<dbReference type="InterPro" id="IPR000531">
    <property type="entry name" value="Beta-barrel_TonB"/>
</dbReference>
<evidence type="ECO:0000256" key="10">
    <source>
        <dbReference type="ARBA" id="ARBA00023077"/>
    </source>
</evidence>
<evidence type="ECO:0000259" key="18">
    <source>
        <dbReference type="Pfam" id="PF00593"/>
    </source>
</evidence>
<evidence type="ECO:0000256" key="7">
    <source>
        <dbReference type="ARBA" id="ARBA00022729"/>
    </source>
</evidence>
<organism evidence="20 21">
    <name type="scientific">Methylocystis heyeri</name>
    <dbReference type="NCBI Taxonomy" id="391905"/>
    <lineage>
        <taxon>Bacteria</taxon>
        <taxon>Pseudomonadati</taxon>
        <taxon>Pseudomonadota</taxon>
        <taxon>Alphaproteobacteria</taxon>
        <taxon>Hyphomicrobiales</taxon>
        <taxon>Methylocystaceae</taxon>
        <taxon>Methylocystis</taxon>
    </lineage>
</organism>
<protein>
    <submittedName>
        <fullName evidence="20">TonB-dependent siderophore receptor</fullName>
    </submittedName>
</protein>
<dbReference type="CDD" id="cd01347">
    <property type="entry name" value="ligand_gated_channel"/>
    <property type="match status" value="1"/>
</dbReference>
<keyword evidence="13 14" id="KW-0998">Cell outer membrane</keyword>
<evidence type="ECO:0000256" key="14">
    <source>
        <dbReference type="PROSITE-ProRule" id="PRU01360"/>
    </source>
</evidence>
<dbReference type="RefSeq" id="WP_136497696.1">
    <property type="nucleotide sequence ID" value="NZ_CP046052.1"/>
</dbReference>
<reference evidence="20 21" key="1">
    <citation type="submission" date="2019-11" db="EMBL/GenBank/DDBJ databases">
        <title>The genome sequence of Methylocystis heyeri.</title>
        <authorList>
            <person name="Oshkin I.Y."/>
            <person name="Miroshnikov K."/>
            <person name="Dedysh S.N."/>
        </authorList>
    </citation>
    <scope>NUCLEOTIDE SEQUENCE [LARGE SCALE GENOMIC DNA]</scope>
    <source>
        <strain evidence="20 21">H2</strain>
    </source>
</reference>
<keyword evidence="9" id="KW-0406">Ion transport</keyword>
<evidence type="ECO:0000256" key="3">
    <source>
        <dbReference type="ARBA" id="ARBA00022448"/>
    </source>
</evidence>
<keyword evidence="8" id="KW-0408">Iron</keyword>
<evidence type="ECO:0000256" key="2">
    <source>
        <dbReference type="ARBA" id="ARBA00009810"/>
    </source>
</evidence>
<dbReference type="GO" id="GO:0015891">
    <property type="term" value="P:siderophore transport"/>
    <property type="evidence" value="ECO:0007669"/>
    <property type="project" value="InterPro"/>
</dbReference>
<evidence type="ECO:0000256" key="13">
    <source>
        <dbReference type="ARBA" id="ARBA00023237"/>
    </source>
</evidence>
<dbReference type="InterPro" id="IPR010105">
    <property type="entry name" value="TonB_sidphr_rcpt"/>
</dbReference>
<evidence type="ECO:0000256" key="8">
    <source>
        <dbReference type="ARBA" id="ARBA00023004"/>
    </source>
</evidence>
<dbReference type="GO" id="GO:0038023">
    <property type="term" value="F:signaling receptor activity"/>
    <property type="evidence" value="ECO:0007669"/>
    <property type="project" value="InterPro"/>
</dbReference>
<keyword evidence="4 14" id="KW-1134">Transmembrane beta strand</keyword>
<keyword evidence="11 14" id="KW-0472">Membrane</keyword>
<feature type="domain" description="TonB-dependent receptor plug" evidence="19">
    <location>
        <begin position="83"/>
        <end position="188"/>
    </location>
</feature>
<gene>
    <name evidence="20" type="ORF">H2LOC_014485</name>
</gene>
<sequence>MNRSVILRGASACALAFAFGSKALAQQSLPPIDVGASRPQTGARGSVPPANSSVTQSTAASPVDPEAYLAPDASVGTKTDTPIMETPLNIQVVSQQVLQDQQVTTLDEALTNVSGVSVGGGGAFSNGGAYGVVFLRGFRTDTHFRNGFRIDGFGNNNALLDQQFANVQSVEVLKGPAAILYGAVEPGGLVNVTTKQPSETPHYSLQQQFGSYAAYRTTASATGPLNQDKSLLYRLDASYENDGSFVDLGYTRNLFFAPVLQWNIDQSTKLKLELEYQNSNIDQVYGFTPLVYGAPLHTERSINYGERSPFNEETLFSGLSWSHDFNKDWSIKQQVMMNRDKTAAAQIEPFFIAQQNTFSLPTPPFPPFTSSFLTPSTVGNLVDRFSEPYSLKTDIYSTTVDVVGNFDTGPLKHTLLLGGDYYRYNYRGDLSTTFNLSMITVPFLGINLPNFTGGSLTSLWAPFHPGTPFGPAAPLYAFAGQADNLGLYAQDQIKLPYGFEVLGGLRYQYLNQRNQFTDGNCFATATCTLDFLVKRYGELDQVVTPRVGLLWRPREWVSFYGNYTEGFSPNLGKISSDGTLIAPSSANQWEGGVKLELFDGRVRATGAYYHLVKTNIPVQAIGTQFYTTVGAARSQGPEFDLQGEILPGWKAIIAYANTDVIYTKTNPILDPAHPVGSRFEGVPRNTARLFSTYEFQLEPLRGLKFGGGYTFHGTQPAWNFSGINFHTYQVPSYGVVDLLAAYEFSVGTSKLTAQLNVANLFDRKYYTDAEVQHFPTVPFDAQPRLFGNPRMLKASLKAEF</sequence>
<dbReference type="EMBL" id="CP046052">
    <property type="protein sequence ID" value="QGM46805.1"/>
    <property type="molecule type" value="Genomic_DNA"/>
</dbReference>
<evidence type="ECO:0000313" key="21">
    <source>
        <dbReference type="Proteomes" id="UP000309061"/>
    </source>
</evidence>
<dbReference type="PANTHER" id="PTHR32552">
    <property type="entry name" value="FERRICHROME IRON RECEPTOR-RELATED"/>
    <property type="match status" value="1"/>
</dbReference>
<dbReference type="InterPro" id="IPR036942">
    <property type="entry name" value="Beta-barrel_TonB_sf"/>
</dbReference>
<evidence type="ECO:0000256" key="4">
    <source>
        <dbReference type="ARBA" id="ARBA00022452"/>
    </source>
</evidence>
<dbReference type="FunFam" id="2.170.130.10:FF:000001">
    <property type="entry name" value="Catecholate siderophore TonB-dependent receptor"/>
    <property type="match status" value="1"/>
</dbReference>
<dbReference type="NCBIfam" id="TIGR01783">
    <property type="entry name" value="TonB-siderophor"/>
    <property type="match status" value="1"/>
</dbReference>
<evidence type="ECO:0000256" key="17">
    <source>
        <dbReference type="SAM" id="SignalP"/>
    </source>
</evidence>
<evidence type="ECO:0000313" key="20">
    <source>
        <dbReference type="EMBL" id="QGM46805.1"/>
    </source>
</evidence>
<dbReference type="InterPro" id="IPR039426">
    <property type="entry name" value="TonB-dep_rcpt-like"/>
</dbReference>
<dbReference type="PROSITE" id="PS52016">
    <property type="entry name" value="TONB_DEPENDENT_REC_3"/>
    <property type="match status" value="1"/>
</dbReference>
<keyword evidence="10 15" id="KW-0798">TonB box</keyword>
<evidence type="ECO:0000256" key="12">
    <source>
        <dbReference type="ARBA" id="ARBA00023170"/>
    </source>
</evidence>
<keyword evidence="3 14" id="KW-0813">Transport</keyword>
<dbReference type="AlphaFoldDB" id="A0A6B8KIT4"/>
<dbReference type="SUPFAM" id="SSF56935">
    <property type="entry name" value="Porins"/>
    <property type="match status" value="1"/>
</dbReference>
<dbReference type="InterPro" id="IPR012910">
    <property type="entry name" value="Plug_dom"/>
</dbReference>
<proteinExistence type="inferred from homology"/>
<comment type="similarity">
    <text evidence="2 14 15">Belongs to the TonB-dependent receptor family.</text>
</comment>
<dbReference type="Gene3D" id="2.170.130.10">
    <property type="entry name" value="TonB-dependent receptor, plug domain"/>
    <property type="match status" value="1"/>
</dbReference>
<dbReference type="Pfam" id="PF07715">
    <property type="entry name" value="Plug"/>
    <property type="match status" value="1"/>
</dbReference>
<keyword evidence="5" id="KW-0410">Iron transport</keyword>
<evidence type="ECO:0000259" key="19">
    <source>
        <dbReference type="Pfam" id="PF07715"/>
    </source>
</evidence>
<accession>A0A6B8KIT4</accession>
<evidence type="ECO:0000256" key="15">
    <source>
        <dbReference type="RuleBase" id="RU003357"/>
    </source>
</evidence>
<evidence type="ECO:0000256" key="16">
    <source>
        <dbReference type="SAM" id="MobiDB-lite"/>
    </source>
</evidence>
<dbReference type="Pfam" id="PF00593">
    <property type="entry name" value="TonB_dep_Rec_b-barrel"/>
    <property type="match status" value="1"/>
</dbReference>
<evidence type="ECO:0000256" key="6">
    <source>
        <dbReference type="ARBA" id="ARBA00022692"/>
    </source>
</evidence>
<dbReference type="KEGG" id="mhey:H2LOC_014485"/>
<keyword evidence="12 20" id="KW-0675">Receptor</keyword>
<feature type="domain" description="TonB-dependent receptor-like beta-barrel" evidence="18">
    <location>
        <begin position="262"/>
        <end position="760"/>
    </location>
</feature>
<feature type="region of interest" description="Disordered" evidence="16">
    <location>
        <begin position="34"/>
        <end position="69"/>
    </location>
</feature>
<keyword evidence="7 17" id="KW-0732">Signal</keyword>
<dbReference type="InterPro" id="IPR037066">
    <property type="entry name" value="Plug_dom_sf"/>
</dbReference>
<dbReference type="Proteomes" id="UP000309061">
    <property type="component" value="Chromosome"/>
</dbReference>
<feature type="chain" id="PRO_5025687685" evidence="17">
    <location>
        <begin position="26"/>
        <end position="800"/>
    </location>
</feature>
<keyword evidence="6 14" id="KW-0812">Transmembrane</keyword>
<dbReference type="GO" id="GO:0009279">
    <property type="term" value="C:cell outer membrane"/>
    <property type="evidence" value="ECO:0007669"/>
    <property type="project" value="UniProtKB-SubCell"/>
</dbReference>
<name>A0A6B8KIT4_9HYPH</name>
<dbReference type="Gene3D" id="2.40.170.20">
    <property type="entry name" value="TonB-dependent receptor, beta-barrel domain"/>
    <property type="match status" value="1"/>
</dbReference>
<keyword evidence="21" id="KW-1185">Reference proteome</keyword>
<evidence type="ECO:0000256" key="11">
    <source>
        <dbReference type="ARBA" id="ARBA00023136"/>
    </source>
</evidence>
<evidence type="ECO:0000256" key="5">
    <source>
        <dbReference type="ARBA" id="ARBA00022496"/>
    </source>
</evidence>
<feature type="compositionally biased region" description="Polar residues" evidence="16">
    <location>
        <begin position="49"/>
        <end position="60"/>
    </location>
</feature>
<evidence type="ECO:0000256" key="1">
    <source>
        <dbReference type="ARBA" id="ARBA00004571"/>
    </source>
</evidence>